<dbReference type="AlphaFoldDB" id="A0A6A3T1B0"/>
<comment type="caution">
    <text evidence="2">The sequence shown here is derived from an EMBL/GenBank/DDBJ whole genome shotgun (WGS) entry which is preliminary data.</text>
</comment>
<evidence type="ECO:0000313" key="2">
    <source>
        <dbReference type="EMBL" id="KAE9122188.1"/>
    </source>
</evidence>
<evidence type="ECO:0000313" key="3">
    <source>
        <dbReference type="EMBL" id="KAE9123107.1"/>
    </source>
</evidence>
<evidence type="ECO:0000313" key="4">
    <source>
        <dbReference type="Proteomes" id="UP000429523"/>
    </source>
</evidence>
<dbReference type="EMBL" id="QXFX01000261">
    <property type="protein sequence ID" value="KAE9123107.1"/>
    <property type="molecule type" value="Genomic_DNA"/>
</dbReference>
<accession>A0A6A3T1B0</accession>
<dbReference type="Proteomes" id="UP000488956">
    <property type="component" value="Unassembled WGS sequence"/>
</dbReference>
<evidence type="ECO:0000313" key="5">
    <source>
        <dbReference type="Proteomes" id="UP000441208"/>
    </source>
</evidence>
<gene>
    <name evidence="2" type="ORF">PF007_g7540</name>
    <name evidence="1" type="ORF">PF009_g8801</name>
    <name evidence="3" type="ORF">PF010_g6521</name>
</gene>
<evidence type="ECO:0000313" key="1">
    <source>
        <dbReference type="EMBL" id="KAE8941409.1"/>
    </source>
</evidence>
<reference evidence="4 5" key="1">
    <citation type="submission" date="2018-08" db="EMBL/GenBank/DDBJ databases">
        <title>Genomic investigation of the strawberry pathogen Phytophthora fragariae indicates pathogenicity is determined by transcriptional variation in three key races.</title>
        <authorList>
            <person name="Adams T.M."/>
            <person name="Armitage A.D."/>
            <person name="Sobczyk M.K."/>
            <person name="Bates H.J."/>
            <person name="Dunwell J.M."/>
            <person name="Nellist C.F."/>
            <person name="Harrison R.J."/>
        </authorList>
    </citation>
    <scope>NUCLEOTIDE SEQUENCE [LARGE SCALE GENOMIC DNA]</scope>
    <source>
        <strain evidence="2 5">NOV-71</strain>
        <strain evidence="1 4">NOV-9</strain>
        <strain evidence="3 6">ONT-3</strain>
    </source>
</reference>
<proteinExistence type="predicted"/>
<dbReference type="EMBL" id="QXFZ01000301">
    <property type="protein sequence ID" value="KAE9122188.1"/>
    <property type="molecule type" value="Genomic_DNA"/>
</dbReference>
<sequence length="55" mass="6037">MAFTVMALYLGMFLRDLLKVDDLKDQIEGPSLLCTSRRATASTRTTSCATCSTMT</sequence>
<evidence type="ECO:0000313" key="6">
    <source>
        <dbReference type="Proteomes" id="UP000488956"/>
    </source>
</evidence>
<dbReference type="EMBL" id="QXGF01000362">
    <property type="protein sequence ID" value="KAE8941409.1"/>
    <property type="molecule type" value="Genomic_DNA"/>
</dbReference>
<dbReference type="Proteomes" id="UP000441208">
    <property type="component" value="Unassembled WGS sequence"/>
</dbReference>
<organism evidence="2 5">
    <name type="scientific">Phytophthora fragariae</name>
    <dbReference type="NCBI Taxonomy" id="53985"/>
    <lineage>
        <taxon>Eukaryota</taxon>
        <taxon>Sar</taxon>
        <taxon>Stramenopiles</taxon>
        <taxon>Oomycota</taxon>
        <taxon>Peronosporomycetes</taxon>
        <taxon>Peronosporales</taxon>
        <taxon>Peronosporaceae</taxon>
        <taxon>Phytophthora</taxon>
    </lineage>
</organism>
<name>A0A6A3T1B0_9STRA</name>
<dbReference type="Proteomes" id="UP000429523">
    <property type="component" value="Unassembled WGS sequence"/>
</dbReference>
<protein>
    <submittedName>
        <fullName evidence="2">Uncharacterized protein</fullName>
    </submittedName>
</protein>